<name>A0A3N5BRE3_9BACI</name>
<comment type="caution">
    <text evidence="7">The sequence shown here is derived from an EMBL/GenBank/DDBJ whole genome shotgun (WGS) entry which is preliminary data.</text>
</comment>
<accession>A0A3N5BRE3</accession>
<evidence type="ECO:0000313" key="8">
    <source>
        <dbReference type="Proteomes" id="UP000276443"/>
    </source>
</evidence>
<dbReference type="RefSeq" id="WP_170158568.1">
    <property type="nucleotide sequence ID" value="NZ_RKRF01000010.1"/>
</dbReference>
<keyword evidence="5" id="KW-0732">Signal</keyword>
<feature type="chain" id="PRO_5039618735" evidence="5">
    <location>
        <begin position="21"/>
        <end position="197"/>
    </location>
</feature>
<comment type="similarity">
    <text evidence="1">Belongs to the SCO1/2 family.</text>
</comment>
<evidence type="ECO:0000259" key="6">
    <source>
        <dbReference type="PROSITE" id="PS51352"/>
    </source>
</evidence>
<feature type="binding site" evidence="3">
    <location>
        <position position="70"/>
    </location>
    <ligand>
        <name>Cu cation</name>
        <dbReference type="ChEBI" id="CHEBI:23378"/>
    </ligand>
</feature>
<dbReference type="PROSITE" id="PS51352">
    <property type="entry name" value="THIOREDOXIN_2"/>
    <property type="match status" value="1"/>
</dbReference>
<protein>
    <submittedName>
        <fullName evidence="7">Protein SCO1/2</fullName>
    </submittedName>
</protein>
<dbReference type="Proteomes" id="UP000276443">
    <property type="component" value="Unassembled WGS sequence"/>
</dbReference>
<sequence>MLKKYGLIFSFLLLSFILVACGSSEDGKEYKPEFDNEVEGFSFTNQDGETVSLDDVKGDYWIANLIFTNCNTVCPPMTSNMAQLQGMLDEEGIDTRLVSFSVDPTIDDPEDLKEFGEKHGAEFDNWDFLTGYSQKDIESFASNSFQALVTKVDGEDQVTHDTSFMLISPDGEMINRFKGTQMDEVEKIVDYLKAYKN</sequence>
<dbReference type="PROSITE" id="PS51257">
    <property type="entry name" value="PROKAR_LIPOPROTEIN"/>
    <property type="match status" value="1"/>
</dbReference>
<dbReference type="InterPro" id="IPR036249">
    <property type="entry name" value="Thioredoxin-like_sf"/>
</dbReference>
<feature type="domain" description="Thioredoxin" evidence="6">
    <location>
        <begin position="32"/>
        <end position="194"/>
    </location>
</feature>
<dbReference type="GO" id="GO:0046872">
    <property type="term" value="F:metal ion binding"/>
    <property type="evidence" value="ECO:0007669"/>
    <property type="project" value="UniProtKB-KW"/>
</dbReference>
<feature type="binding site" evidence="3">
    <location>
        <position position="74"/>
    </location>
    <ligand>
        <name>Cu cation</name>
        <dbReference type="ChEBI" id="CHEBI:23378"/>
    </ligand>
</feature>
<evidence type="ECO:0000256" key="4">
    <source>
        <dbReference type="PIRSR" id="PIRSR603782-2"/>
    </source>
</evidence>
<dbReference type="Gene3D" id="3.40.30.10">
    <property type="entry name" value="Glutaredoxin"/>
    <property type="match status" value="1"/>
</dbReference>
<evidence type="ECO:0000256" key="2">
    <source>
        <dbReference type="ARBA" id="ARBA00023008"/>
    </source>
</evidence>
<dbReference type="EMBL" id="RKRF01000010">
    <property type="protein sequence ID" value="RPF52288.1"/>
    <property type="molecule type" value="Genomic_DNA"/>
</dbReference>
<dbReference type="PANTHER" id="PTHR12151:SF25">
    <property type="entry name" value="LINALOOL DEHYDRATASE_ISOMERASE DOMAIN-CONTAINING PROTEIN"/>
    <property type="match status" value="1"/>
</dbReference>
<dbReference type="InterPro" id="IPR003782">
    <property type="entry name" value="SCO1/SenC"/>
</dbReference>
<keyword evidence="4" id="KW-1015">Disulfide bond</keyword>
<dbReference type="InterPro" id="IPR013766">
    <property type="entry name" value="Thioredoxin_domain"/>
</dbReference>
<keyword evidence="3" id="KW-0479">Metal-binding</keyword>
<dbReference type="SUPFAM" id="SSF52833">
    <property type="entry name" value="Thioredoxin-like"/>
    <property type="match status" value="1"/>
</dbReference>
<dbReference type="AlphaFoldDB" id="A0A3N5BRE3"/>
<organism evidence="7 8">
    <name type="scientific">Aquisalibacillus elongatus</name>
    <dbReference type="NCBI Taxonomy" id="485577"/>
    <lineage>
        <taxon>Bacteria</taxon>
        <taxon>Bacillati</taxon>
        <taxon>Bacillota</taxon>
        <taxon>Bacilli</taxon>
        <taxon>Bacillales</taxon>
        <taxon>Bacillaceae</taxon>
        <taxon>Aquisalibacillus</taxon>
    </lineage>
</organism>
<evidence type="ECO:0000313" key="7">
    <source>
        <dbReference type="EMBL" id="RPF52288.1"/>
    </source>
</evidence>
<evidence type="ECO:0000256" key="1">
    <source>
        <dbReference type="ARBA" id="ARBA00010996"/>
    </source>
</evidence>
<gene>
    <name evidence="7" type="ORF">EDC24_2282</name>
</gene>
<dbReference type="Pfam" id="PF02630">
    <property type="entry name" value="SCO1-SenC"/>
    <property type="match status" value="1"/>
</dbReference>
<keyword evidence="8" id="KW-1185">Reference proteome</keyword>
<proteinExistence type="inferred from homology"/>
<evidence type="ECO:0000256" key="3">
    <source>
        <dbReference type="PIRSR" id="PIRSR603782-1"/>
    </source>
</evidence>
<keyword evidence="2 3" id="KW-0186">Copper</keyword>
<reference evidence="7 8" key="1">
    <citation type="submission" date="2018-11" db="EMBL/GenBank/DDBJ databases">
        <title>Genomic Encyclopedia of Type Strains, Phase IV (KMG-IV): sequencing the most valuable type-strain genomes for metagenomic binning, comparative biology and taxonomic classification.</title>
        <authorList>
            <person name="Goeker M."/>
        </authorList>
    </citation>
    <scope>NUCLEOTIDE SEQUENCE [LARGE SCALE GENOMIC DNA]</scope>
    <source>
        <strain evidence="7 8">DSM 18090</strain>
    </source>
</reference>
<evidence type="ECO:0000256" key="5">
    <source>
        <dbReference type="SAM" id="SignalP"/>
    </source>
</evidence>
<feature type="binding site" evidence="3">
    <location>
        <position position="160"/>
    </location>
    <ligand>
        <name>Cu cation</name>
        <dbReference type="ChEBI" id="CHEBI:23378"/>
    </ligand>
</feature>
<feature type="signal peptide" evidence="5">
    <location>
        <begin position="1"/>
        <end position="20"/>
    </location>
</feature>
<dbReference type="CDD" id="cd02968">
    <property type="entry name" value="SCO"/>
    <property type="match status" value="1"/>
</dbReference>
<feature type="disulfide bond" description="Redox-active" evidence="4">
    <location>
        <begin position="70"/>
        <end position="74"/>
    </location>
</feature>
<dbReference type="PANTHER" id="PTHR12151">
    <property type="entry name" value="ELECTRON TRANSPORT PROTIN SCO1/SENC FAMILY MEMBER"/>
    <property type="match status" value="1"/>
</dbReference>